<comment type="caution">
    <text evidence="2">The sequence shown here is derived from an EMBL/GenBank/DDBJ whole genome shotgun (WGS) entry which is preliminary data.</text>
</comment>
<proteinExistence type="predicted"/>
<name>A0A811NL33_9POAL</name>
<dbReference type="Proteomes" id="UP000604825">
    <property type="component" value="Unassembled WGS sequence"/>
</dbReference>
<accession>A0A811NL33</accession>
<feature type="region of interest" description="Disordered" evidence="1">
    <location>
        <begin position="79"/>
        <end position="108"/>
    </location>
</feature>
<evidence type="ECO:0000313" key="3">
    <source>
        <dbReference type="Proteomes" id="UP000604825"/>
    </source>
</evidence>
<protein>
    <submittedName>
        <fullName evidence="2">Uncharacterized protein</fullName>
    </submittedName>
</protein>
<keyword evidence="3" id="KW-1185">Reference proteome</keyword>
<sequence>MEPQPPLRRGQPGREYASTRSTRLRVRIPPTVPGFQLEELVENEDFAEAAKLKRDIIEATGNDTVAHVMAELKRKDEHLKDKSNHGSLIGEKKATMAVREQREIPVQK</sequence>
<dbReference type="EMBL" id="CAJGYO010000004">
    <property type="protein sequence ID" value="CAD6226302.1"/>
    <property type="molecule type" value="Genomic_DNA"/>
</dbReference>
<reference evidence="2" key="1">
    <citation type="submission" date="2020-10" db="EMBL/GenBank/DDBJ databases">
        <authorList>
            <person name="Han B."/>
            <person name="Lu T."/>
            <person name="Zhao Q."/>
            <person name="Huang X."/>
            <person name="Zhao Y."/>
        </authorList>
    </citation>
    <scope>NUCLEOTIDE SEQUENCE</scope>
</reference>
<dbReference type="AlphaFoldDB" id="A0A811NL33"/>
<evidence type="ECO:0000256" key="1">
    <source>
        <dbReference type="SAM" id="MobiDB-lite"/>
    </source>
</evidence>
<feature type="region of interest" description="Disordered" evidence="1">
    <location>
        <begin position="1"/>
        <end position="24"/>
    </location>
</feature>
<evidence type="ECO:0000313" key="2">
    <source>
        <dbReference type="EMBL" id="CAD6226302.1"/>
    </source>
</evidence>
<organism evidence="2 3">
    <name type="scientific">Miscanthus lutarioriparius</name>
    <dbReference type="NCBI Taxonomy" id="422564"/>
    <lineage>
        <taxon>Eukaryota</taxon>
        <taxon>Viridiplantae</taxon>
        <taxon>Streptophyta</taxon>
        <taxon>Embryophyta</taxon>
        <taxon>Tracheophyta</taxon>
        <taxon>Spermatophyta</taxon>
        <taxon>Magnoliopsida</taxon>
        <taxon>Liliopsida</taxon>
        <taxon>Poales</taxon>
        <taxon>Poaceae</taxon>
        <taxon>PACMAD clade</taxon>
        <taxon>Panicoideae</taxon>
        <taxon>Andropogonodae</taxon>
        <taxon>Andropogoneae</taxon>
        <taxon>Saccharinae</taxon>
        <taxon>Miscanthus</taxon>
    </lineage>
</organism>
<gene>
    <name evidence="2" type="ORF">NCGR_LOCUS18167</name>
</gene>